<dbReference type="PANTHER" id="PTHR10300">
    <property type="entry name" value="CALCIPRESSIN"/>
    <property type="match status" value="1"/>
</dbReference>
<feature type="compositionally biased region" description="Basic and acidic residues" evidence="2">
    <location>
        <begin position="275"/>
        <end position="291"/>
    </location>
</feature>
<dbReference type="InterPro" id="IPR012677">
    <property type="entry name" value="Nucleotide-bd_a/b_plait_sf"/>
</dbReference>
<reference evidence="3 4" key="1">
    <citation type="submission" date="2017-03" db="EMBL/GenBank/DDBJ databases">
        <title>Genomes of endolithic fungi from Antarctica.</title>
        <authorList>
            <person name="Coleine C."/>
            <person name="Masonjones S."/>
            <person name="Stajich J.E."/>
        </authorList>
    </citation>
    <scope>NUCLEOTIDE SEQUENCE [LARGE SCALE GENOMIC DNA]</scope>
    <source>
        <strain evidence="3 4">CCFEE 5187</strain>
    </source>
</reference>
<dbReference type="InterPro" id="IPR006931">
    <property type="entry name" value="Calcipressin"/>
</dbReference>
<evidence type="ECO:0000313" key="4">
    <source>
        <dbReference type="Proteomes" id="UP000308768"/>
    </source>
</evidence>
<dbReference type="GO" id="GO:0005634">
    <property type="term" value="C:nucleus"/>
    <property type="evidence" value="ECO:0007669"/>
    <property type="project" value="TreeGrafter"/>
</dbReference>
<dbReference type="OrthoDB" id="17212at2759"/>
<dbReference type="SUPFAM" id="SSF54928">
    <property type="entry name" value="RNA-binding domain, RBD"/>
    <property type="match status" value="1"/>
</dbReference>
<dbReference type="Proteomes" id="UP000308768">
    <property type="component" value="Unassembled WGS sequence"/>
</dbReference>
<feature type="compositionally biased region" description="Polar residues" evidence="2">
    <location>
        <begin position="228"/>
        <end position="238"/>
    </location>
</feature>
<dbReference type="Gene3D" id="3.30.70.330">
    <property type="match status" value="1"/>
</dbReference>
<dbReference type="FunFam" id="3.30.70.330:FF:000503">
    <property type="entry name" value="Calcineurin binding protein, putative"/>
    <property type="match status" value="1"/>
</dbReference>
<evidence type="ECO:0000256" key="1">
    <source>
        <dbReference type="ARBA" id="ARBA00008209"/>
    </source>
</evidence>
<feature type="compositionally biased region" description="Low complexity" evidence="2">
    <location>
        <begin position="261"/>
        <end position="271"/>
    </location>
</feature>
<dbReference type="GO" id="GO:0019722">
    <property type="term" value="P:calcium-mediated signaling"/>
    <property type="evidence" value="ECO:0007669"/>
    <property type="project" value="InterPro"/>
</dbReference>
<protein>
    <recommendedName>
        <fullName evidence="5">Calcipressin</fullName>
    </recommendedName>
</protein>
<accession>A0A4U0XXK3</accession>
<dbReference type="GO" id="GO:0005737">
    <property type="term" value="C:cytoplasm"/>
    <property type="evidence" value="ECO:0007669"/>
    <property type="project" value="TreeGrafter"/>
</dbReference>
<dbReference type="EMBL" id="NAJN01000026">
    <property type="protein sequence ID" value="TKA81401.1"/>
    <property type="molecule type" value="Genomic_DNA"/>
</dbReference>
<name>A0A4U0XXK3_9PEZI</name>
<dbReference type="GO" id="GO:0008597">
    <property type="term" value="F:calcium-dependent protein serine/threonine phosphatase regulator activity"/>
    <property type="evidence" value="ECO:0007669"/>
    <property type="project" value="TreeGrafter"/>
</dbReference>
<evidence type="ECO:0008006" key="5">
    <source>
        <dbReference type="Google" id="ProtNLM"/>
    </source>
</evidence>
<proteinExistence type="inferred from homology"/>
<sequence length="291" mass="31497">MASQMSSPPQSRTSSRSSTKPRTPLSLDFSDLPPLTQPSPPSNTLLITNLQDPRIFLPSNLLTIRDLINTHAPIHTWAPLKSFRRIVVSFHSTEAGTAIRQLLDGEAILGDRVRVYFAEPTPVEPVDQHLHAPKSAKLFFISPPPSPPHGWELRDEAPPNKEVHAEDLASALARLHARPDPAAPLATAHDDDDGPATPTSPTAPDIDNSYRAHPHASTMGAGIAKLDGSTTRQRSGSSHIVYHPGDHGDSPMLPAIAVEDTTGSGEETSASAEEEPLRFVRTERPPVELMR</sequence>
<gene>
    <name evidence="3" type="ORF">B0A49_00860</name>
</gene>
<dbReference type="AlphaFoldDB" id="A0A4U0XXK3"/>
<evidence type="ECO:0000313" key="3">
    <source>
        <dbReference type="EMBL" id="TKA81401.1"/>
    </source>
</evidence>
<comment type="caution">
    <text evidence="3">The sequence shown here is derived from an EMBL/GenBank/DDBJ whole genome shotgun (WGS) entry which is preliminary data.</text>
</comment>
<keyword evidence="4" id="KW-1185">Reference proteome</keyword>
<dbReference type="GO" id="GO:0003676">
    <property type="term" value="F:nucleic acid binding"/>
    <property type="evidence" value="ECO:0007669"/>
    <property type="project" value="InterPro"/>
</dbReference>
<dbReference type="Pfam" id="PF04847">
    <property type="entry name" value="Calcipressin"/>
    <property type="match status" value="1"/>
</dbReference>
<dbReference type="PANTHER" id="PTHR10300:SF14">
    <property type="entry name" value="PROTEIN SARAH"/>
    <property type="match status" value="1"/>
</dbReference>
<dbReference type="InterPro" id="IPR035979">
    <property type="entry name" value="RBD_domain_sf"/>
</dbReference>
<dbReference type="STRING" id="331657.A0A4U0XXK3"/>
<feature type="region of interest" description="Disordered" evidence="2">
    <location>
        <begin position="1"/>
        <end position="44"/>
    </location>
</feature>
<feature type="region of interest" description="Disordered" evidence="2">
    <location>
        <begin position="182"/>
        <end position="291"/>
    </location>
</feature>
<evidence type="ECO:0000256" key="2">
    <source>
        <dbReference type="SAM" id="MobiDB-lite"/>
    </source>
</evidence>
<comment type="similarity">
    <text evidence="1">Belongs to the RCAN family.</text>
</comment>
<feature type="compositionally biased region" description="Low complexity" evidence="2">
    <location>
        <begin position="1"/>
        <end position="34"/>
    </location>
</feature>
<organism evidence="3 4">
    <name type="scientific">Cryomyces minteri</name>
    <dbReference type="NCBI Taxonomy" id="331657"/>
    <lineage>
        <taxon>Eukaryota</taxon>
        <taxon>Fungi</taxon>
        <taxon>Dikarya</taxon>
        <taxon>Ascomycota</taxon>
        <taxon>Pezizomycotina</taxon>
        <taxon>Dothideomycetes</taxon>
        <taxon>Dothideomycetes incertae sedis</taxon>
        <taxon>Cryomyces</taxon>
    </lineage>
</organism>